<dbReference type="InterPro" id="IPR013742">
    <property type="entry name" value="Whirly"/>
</dbReference>
<organism evidence="3 4">
    <name type="scientific">Hibiscus sabdariffa</name>
    <name type="common">roselle</name>
    <dbReference type="NCBI Taxonomy" id="183260"/>
    <lineage>
        <taxon>Eukaryota</taxon>
        <taxon>Viridiplantae</taxon>
        <taxon>Streptophyta</taxon>
        <taxon>Embryophyta</taxon>
        <taxon>Tracheophyta</taxon>
        <taxon>Spermatophyta</taxon>
        <taxon>Magnoliopsida</taxon>
        <taxon>eudicotyledons</taxon>
        <taxon>Gunneridae</taxon>
        <taxon>Pentapetalae</taxon>
        <taxon>rosids</taxon>
        <taxon>malvids</taxon>
        <taxon>Malvales</taxon>
        <taxon>Malvaceae</taxon>
        <taxon>Malvoideae</taxon>
        <taxon>Hibiscus</taxon>
    </lineage>
</organism>
<dbReference type="Proteomes" id="UP001396334">
    <property type="component" value="Unassembled WGS sequence"/>
</dbReference>
<evidence type="ECO:0000313" key="4">
    <source>
        <dbReference type="Proteomes" id="UP001396334"/>
    </source>
</evidence>
<gene>
    <name evidence="3" type="ORF">V6N11_030713</name>
</gene>
<name>A0ABR2NBH9_9ROSI</name>
<evidence type="ECO:0000256" key="2">
    <source>
        <dbReference type="ARBA" id="ARBA00022946"/>
    </source>
</evidence>
<accession>A0ABR2NBH9</accession>
<keyword evidence="4" id="KW-1185">Reference proteome</keyword>
<keyword evidence="2" id="KW-0809">Transit peptide</keyword>
<dbReference type="Pfam" id="PF08536">
    <property type="entry name" value="Whirly"/>
    <property type="match status" value="1"/>
</dbReference>
<protein>
    <submittedName>
        <fullName evidence="3">Uncharacterized protein</fullName>
    </submittedName>
</protein>
<sequence>MKIAILIATSSFADRKNVCSNAGSPPVYYVGHPTYKGNAALIVEPRSPEFVPLDSAKQGFVLLRFAPAAAAGVSQYDWGRMQVFPLSESCEFFHDPFKGKSDEGKVRKVLKVEPLPDGSGDLFNLSLTVLMDFVEGVENKLDESIHIHITRAEFTVLKSAFSI</sequence>
<comment type="similarity">
    <text evidence="1">Belongs to the Whirly family.</text>
</comment>
<evidence type="ECO:0000313" key="3">
    <source>
        <dbReference type="EMBL" id="KAK8973523.1"/>
    </source>
</evidence>
<comment type="caution">
    <text evidence="3">The sequence shown here is derived from an EMBL/GenBank/DDBJ whole genome shotgun (WGS) entry which is preliminary data.</text>
</comment>
<dbReference type="Gene3D" id="2.30.31.10">
    <property type="entry name" value="Transcriptional Coactivator Pc4, Chain A"/>
    <property type="match status" value="1"/>
</dbReference>
<dbReference type="PANTHER" id="PTHR31745">
    <property type="entry name" value="SINGLE-STRANDED DNA-BINDING PROTEIN WHY2, MITOCHONDRIAL"/>
    <property type="match status" value="1"/>
</dbReference>
<dbReference type="EMBL" id="JBBPBN010000183">
    <property type="protein sequence ID" value="KAK8973523.1"/>
    <property type="molecule type" value="Genomic_DNA"/>
</dbReference>
<reference evidence="3 4" key="1">
    <citation type="journal article" date="2024" name="G3 (Bethesda)">
        <title>Genome assembly of Hibiscus sabdariffa L. provides insights into metabolisms of medicinal natural products.</title>
        <authorList>
            <person name="Kim T."/>
        </authorList>
    </citation>
    <scope>NUCLEOTIDE SEQUENCE [LARGE SCALE GENOMIC DNA]</scope>
    <source>
        <strain evidence="3">TK-2024</strain>
        <tissue evidence="3">Old leaves</tissue>
    </source>
</reference>
<proteinExistence type="inferred from homology"/>
<dbReference type="SUPFAM" id="SSF54447">
    <property type="entry name" value="ssDNA-binding transcriptional regulator domain"/>
    <property type="match status" value="1"/>
</dbReference>
<evidence type="ECO:0000256" key="1">
    <source>
        <dbReference type="ARBA" id="ARBA00006061"/>
    </source>
</evidence>
<dbReference type="PANTHER" id="PTHR31745:SF2">
    <property type="entry name" value="SINGLE-STRANDED DNA-BINDING PROTEIN WHY1, CHLOROPLASTIC"/>
    <property type="match status" value="1"/>
</dbReference>
<dbReference type="InterPro" id="IPR009044">
    <property type="entry name" value="ssDNA-bd_transcriptional_reg"/>
</dbReference>